<evidence type="ECO:0008006" key="8">
    <source>
        <dbReference type="Google" id="ProtNLM"/>
    </source>
</evidence>
<keyword evidence="4 5" id="KW-0472">Membrane</keyword>
<comment type="caution">
    <text evidence="6">The sequence shown here is derived from an EMBL/GenBank/DDBJ whole genome shotgun (WGS) entry which is preliminary data.</text>
</comment>
<keyword evidence="2 5" id="KW-0812">Transmembrane</keyword>
<dbReference type="EMBL" id="JAACJM010000002">
    <property type="protein sequence ID" value="KAF5374274.1"/>
    <property type="molecule type" value="Genomic_DNA"/>
</dbReference>
<evidence type="ECO:0000256" key="2">
    <source>
        <dbReference type="ARBA" id="ARBA00022692"/>
    </source>
</evidence>
<dbReference type="Proteomes" id="UP000559256">
    <property type="component" value="Unassembled WGS sequence"/>
</dbReference>
<dbReference type="PANTHER" id="PTHR31465">
    <property type="entry name" value="PROTEIN RTA1-RELATED"/>
    <property type="match status" value="1"/>
</dbReference>
<keyword evidence="3 5" id="KW-1133">Transmembrane helix</keyword>
<evidence type="ECO:0000313" key="6">
    <source>
        <dbReference type="EMBL" id="KAF5374274.1"/>
    </source>
</evidence>
<feature type="transmembrane region" description="Helical" evidence="5">
    <location>
        <begin position="138"/>
        <end position="157"/>
    </location>
</feature>
<name>A0A8H5LYP6_9AGAR</name>
<evidence type="ECO:0000256" key="3">
    <source>
        <dbReference type="ARBA" id="ARBA00022989"/>
    </source>
</evidence>
<gene>
    <name evidence="6" type="ORF">D9758_004573</name>
</gene>
<feature type="transmembrane region" description="Helical" evidence="5">
    <location>
        <begin position="35"/>
        <end position="53"/>
    </location>
</feature>
<evidence type="ECO:0000313" key="7">
    <source>
        <dbReference type="Proteomes" id="UP000559256"/>
    </source>
</evidence>
<feature type="transmembrane region" description="Helical" evidence="5">
    <location>
        <begin position="224"/>
        <end position="242"/>
    </location>
</feature>
<dbReference type="AlphaFoldDB" id="A0A8H5LYP6"/>
<dbReference type="GO" id="GO:0005886">
    <property type="term" value="C:plasma membrane"/>
    <property type="evidence" value="ECO:0007669"/>
    <property type="project" value="TreeGrafter"/>
</dbReference>
<evidence type="ECO:0000256" key="4">
    <source>
        <dbReference type="ARBA" id="ARBA00023136"/>
    </source>
</evidence>
<feature type="transmembrane region" description="Helical" evidence="5">
    <location>
        <begin position="169"/>
        <end position="193"/>
    </location>
</feature>
<dbReference type="PANTHER" id="PTHR31465:SF9">
    <property type="entry name" value="SPHINGOID LONG-CHAIN BASE TRANSPORTER RSB1"/>
    <property type="match status" value="1"/>
</dbReference>
<feature type="transmembrane region" description="Helical" evidence="5">
    <location>
        <begin position="262"/>
        <end position="281"/>
    </location>
</feature>
<feature type="transmembrane region" description="Helical" evidence="5">
    <location>
        <begin position="94"/>
        <end position="117"/>
    </location>
</feature>
<keyword evidence="7" id="KW-1185">Reference proteome</keyword>
<reference evidence="6 7" key="1">
    <citation type="journal article" date="2020" name="ISME J.">
        <title>Uncovering the hidden diversity of litter-decomposition mechanisms in mushroom-forming fungi.</title>
        <authorList>
            <person name="Floudas D."/>
            <person name="Bentzer J."/>
            <person name="Ahren D."/>
            <person name="Johansson T."/>
            <person name="Persson P."/>
            <person name="Tunlid A."/>
        </authorList>
    </citation>
    <scope>NUCLEOTIDE SEQUENCE [LARGE SCALE GENOMIC DNA]</scope>
    <source>
        <strain evidence="6 7">CBS 291.85</strain>
    </source>
</reference>
<dbReference type="Pfam" id="PF04479">
    <property type="entry name" value="RTA1"/>
    <property type="match status" value="1"/>
</dbReference>
<organism evidence="6 7">
    <name type="scientific">Tetrapyrgos nigripes</name>
    <dbReference type="NCBI Taxonomy" id="182062"/>
    <lineage>
        <taxon>Eukaryota</taxon>
        <taxon>Fungi</taxon>
        <taxon>Dikarya</taxon>
        <taxon>Basidiomycota</taxon>
        <taxon>Agaricomycotina</taxon>
        <taxon>Agaricomycetes</taxon>
        <taxon>Agaricomycetidae</taxon>
        <taxon>Agaricales</taxon>
        <taxon>Marasmiineae</taxon>
        <taxon>Marasmiaceae</taxon>
        <taxon>Tetrapyrgos</taxon>
    </lineage>
</organism>
<dbReference type="GO" id="GO:0000324">
    <property type="term" value="C:fungal-type vacuole"/>
    <property type="evidence" value="ECO:0007669"/>
    <property type="project" value="TreeGrafter"/>
</dbReference>
<comment type="subcellular location">
    <subcellularLocation>
        <location evidence="1">Membrane</location>
        <topology evidence="1">Multi-pass membrane protein</topology>
    </subcellularLocation>
</comment>
<evidence type="ECO:0000256" key="5">
    <source>
        <dbReference type="SAM" id="Phobius"/>
    </source>
</evidence>
<accession>A0A8H5LYP6</accession>
<feature type="transmembrane region" description="Helical" evidence="5">
    <location>
        <begin position="62"/>
        <end position="82"/>
    </location>
</feature>
<dbReference type="InterPro" id="IPR007568">
    <property type="entry name" value="RTA1"/>
</dbReference>
<sequence>MFDTYSQILSSRADGNSTDSDLLPESPYGYTPNRALSYIFLGAFLIAAVLHLGQAVFSRRWFLLYTVVLSGILEVFGWYGRLWSSREVLKSTPYTIQFVCTVIAPTPLLAANFVIFGRIIRRLGTTYSRLRPRLYTKIFFTSDVIGLFVQAGGGVIASGTNKPKKTVDLGLNIMLAGIIFQMMIIVSFSLLSYKFFQHHSQDKSVRPLGQGETPRGRIEGKIQLLIYALAFNTVLLFLRAIYRTAELADGFGPGKIISIEWLFLVFDALMVLLATVTYNVFHVGRLMESEEVFMLKLKGSNTFNPSSSDVALNGMKLQYA</sequence>
<protein>
    <recommendedName>
        <fullName evidence="8">RTA1-domain-containing protein</fullName>
    </recommendedName>
</protein>
<proteinExistence type="predicted"/>
<dbReference type="OrthoDB" id="3358017at2759"/>
<evidence type="ECO:0000256" key="1">
    <source>
        <dbReference type="ARBA" id="ARBA00004141"/>
    </source>
</evidence>